<organism evidence="2 3">
    <name type="scientific">Candidatus Cohnella colombiensis</name>
    <dbReference type="NCBI Taxonomy" id="3121368"/>
    <lineage>
        <taxon>Bacteria</taxon>
        <taxon>Bacillati</taxon>
        <taxon>Bacillota</taxon>
        <taxon>Bacilli</taxon>
        <taxon>Bacillales</taxon>
        <taxon>Paenibacillaceae</taxon>
        <taxon>Cohnella</taxon>
    </lineage>
</organism>
<keyword evidence="1" id="KW-0472">Membrane</keyword>
<feature type="transmembrane region" description="Helical" evidence="1">
    <location>
        <begin position="87"/>
        <end position="107"/>
    </location>
</feature>
<keyword evidence="3" id="KW-1185">Reference proteome</keyword>
<feature type="transmembrane region" description="Helical" evidence="1">
    <location>
        <begin position="248"/>
        <end position="268"/>
    </location>
</feature>
<reference evidence="2" key="1">
    <citation type="submission" date="2023-03" db="EMBL/GenBank/DDBJ databases">
        <title>Andean soil-derived lignocellulolytic bacterial consortium as a source of novel taxa and putative plastic-active enzymes.</title>
        <authorList>
            <person name="Diaz-Garcia L."/>
            <person name="Chuvochina M."/>
            <person name="Feuerriegel G."/>
            <person name="Bunk B."/>
            <person name="Sproer C."/>
            <person name="Streit W.R."/>
            <person name="Rodriguez L.M."/>
            <person name="Overmann J."/>
            <person name="Jimenez D.J."/>
        </authorList>
    </citation>
    <scope>NUCLEOTIDE SEQUENCE</scope>
    <source>
        <strain evidence="2">MAG 2441</strain>
    </source>
</reference>
<proteinExistence type="predicted"/>
<feature type="transmembrane region" description="Helical" evidence="1">
    <location>
        <begin position="221"/>
        <end position="242"/>
    </location>
</feature>
<protein>
    <submittedName>
        <fullName evidence="2">Uncharacterized protein</fullName>
    </submittedName>
</protein>
<feature type="transmembrane region" description="Helical" evidence="1">
    <location>
        <begin position="63"/>
        <end position="81"/>
    </location>
</feature>
<keyword evidence="1" id="KW-1133">Transmembrane helix</keyword>
<sequence length="277" mass="31589">MAVLDEEKRKIITSEIESWRRTKLLPEQYCNFLLNLYLDDMNERPKGLVGNTVSKIGQASGKYWLLTFGIFTCICFVALYFSVFPLLLQIAVTGIGTAALVGIGGWLKEKSPVRGLLFVGGGMLFLLGMGMAILKLHGWTDMWGSIIFLSLCAVIWILCGIALEFPLFHWLGWVVVIVIYSRLLSHQMPDPSWLETQVFWIPASLLFLWLCWFMQVRNKSIGVVFFVSALILWIMPEIYSALYQLNVSSIKVLLAIKIALSGSLLFWLRKHWMEWVA</sequence>
<evidence type="ECO:0000313" key="3">
    <source>
        <dbReference type="Proteomes" id="UP001178662"/>
    </source>
</evidence>
<dbReference type="EMBL" id="CP119317">
    <property type="protein sequence ID" value="WEK53035.1"/>
    <property type="molecule type" value="Genomic_DNA"/>
</dbReference>
<evidence type="ECO:0000313" key="2">
    <source>
        <dbReference type="EMBL" id="WEK53035.1"/>
    </source>
</evidence>
<feature type="transmembrane region" description="Helical" evidence="1">
    <location>
        <begin position="197"/>
        <end position="214"/>
    </location>
</feature>
<feature type="transmembrane region" description="Helical" evidence="1">
    <location>
        <begin position="167"/>
        <end position="185"/>
    </location>
</feature>
<dbReference type="Proteomes" id="UP001178662">
    <property type="component" value="Chromosome"/>
</dbReference>
<keyword evidence="1" id="KW-0812">Transmembrane</keyword>
<feature type="transmembrane region" description="Helical" evidence="1">
    <location>
        <begin position="142"/>
        <end position="160"/>
    </location>
</feature>
<accession>A0AA95JEV9</accession>
<gene>
    <name evidence="2" type="ORF">P0Y55_10545</name>
</gene>
<feature type="transmembrane region" description="Helical" evidence="1">
    <location>
        <begin position="116"/>
        <end position="136"/>
    </location>
</feature>
<dbReference type="AlphaFoldDB" id="A0AA95JEV9"/>
<evidence type="ECO:0000256" key="1">
    <source>
        <dbReference type="SAM" id="Phobius"/>
    </source>
</evidence>
<name>A0AA95JEV9_9BACL</name>